<organism evidence="2 3">
    <name type="scientific">Albimonas donghaensis</name>
    <dbReference type="NCBI Taxonomy" id="356660"/>
    <lineage>
        <taxon>Bacteria</taxon>
        <taxon>Pseudomonadati</taxon>
        <taxon>Pseudomonadota</taxon>
        <taxon>Alphaproteobacteria</taxon>
        <taxon>Rhodobacterales</taxon>
        <taxon>Paracoccaceae</taxon>
        <taxon>Albimonas</taxon>
    </lineage>
</organism>
<dbReference type="AlphaFoldDB" id="A0A1H2VNL2"/>
<keyword evidence="3" id="KW-1185">Reference proteome</keyword>
<protein>
    <submittedName>
        <fullName evidence="2">Uncharacterized protein</fullName>
    </submittedName>
</protein>
<proteinExistence type="predicted"/>
<evidence type="ECO:0000313" key="2">
    <source>
        <dbReference type="EMBL" id="SDW69952.1"/>
    </source>
</evidence>
<accession>A0A1H2VNL2</accession>
<dbReference type="OrthoDB" id="7871758at2"/>
<evidence type="ECO:0000256" key="1">
    <source>
        <dbReference type="SAM" id="MobiDB-lite"/>
    </source>
</evidence>
<dbReference type="InterPro" id="IPR046287">
    <property type="entry name" value="DUF6324"/>
</dbReference>
<feature type="compositionally biased region" description="Gly residues" evidence="1">
    <location>
        <begin position="70"/>
        <end position="82"/>
    </location>
</feature>
<dbReference type="RefSeq" id="WP_092680407.1">
    <property type="nucleotide sequence ID" value="NZ_FNMZ01000002.1"/>
</dbReference>
<dbReference type="STRING" id="356660.SAMN05444336_102127"/>
<dbReference type="Pfam" id="PF19849">
    <property type="entry name" value="DUF6324"/>
    <property type="match status" value="1"/>
</dbReference>
<name>A0A1H2VNL2_9RHOB</name>
<dbReference type="Proteomes" id="UP000199118">
    <property type="component" value="Unassembled WGS sequence"/>
</dbReference>
<sequence>MADINSESDVAASIQIGPTTEGMVRIFVEGDGFGLPIDFDPEEAEEIAEELRGAAERARAVQGQARKGGAPKGKGGPAGGRGPKGRPGR</sequence>
<gene>
    <name evidence="2" type="ORF">SAMN05444336_102127</name>
</gene>
<dbReference type="EMBL" id="FNMZ01000002">
    <property type="protein sequence ID" value="SDW69952.1"/>
    <property type="molecule type" value="Genomic_DNA"/>
</dbReference>
<feature type="region of interest" description="Disordered" evidence="1">
    <location>
        <begin position="55"/>
        <end position="89"/>
    </location>
</feature>
<evidence type="ECO:0000313" key="3">
    <source>
        <dbReference type="Proteomes" id="UP000199118"/>
    </source>
</evidence>
<reference evidence="2 3" key="1">
    <citation type="submission" date="2016-10" db="EMBL/GenBank/DDBJ databases">
        <authorList>
            <person name="de Groot N.N."/>
        </authorList>
    </citation>
    <scope>NUCLEOTIDE SEQUENCE [LARGE SCALE GENOMIC DNA]</scope>
    <source>
        <strain evidence="2 3">DSM 17890</strain>
    </source>
</reference>